<keyword evidence="4" id="KW-1185">Reference proteome</keyword>
<dbReference type="InterPro" id="IPR037089">
    <property type="entry name" value="Methyl-teptahyd_DH_N_sf"/>
</dbReference>
<dbReference type="Gene3D" id="3.40.50.10280">
    <property type="entry name" value="Methylene-tetrahydromethanopterin dehydrogenase, N-terminal domain"/>
    <property type="match status" value="1"/>
</dbReference>
<reference evidence="3 4" key="1">
    <citation type="journal article" date="2016" name="Sci. Rep.">
        <title>Metabolic traits of an uncultured archaeal lineage -MSBL1- from brine pools of the Red Sea.</title>
        <authorList>
            <person name="Mwirichia R."/>
            <person name="Alam I."/>
            <person name="Rashid M."/>
            <person name="Vinu M."/>
            <person name="Ba-Alawi W."/>
            <person name="Anthony Kamau A."/>
            <person name="Kamanda Ngugi D."/>
            <person name="Goker M."/>
            <person name="Klenk H.P."/>
            <person name="Bajic V."/>
            <person name="Stingl U."/>
        </authorList>
    </citation>
    <scope>NUCLEOTIDE SEQUENCE [LARGE SCALE GENOMIC DNA]</scope>
    <source>
        <strain evidence="3">SCGC-AAA261D19</strain>
    </source>
</reference>
<dbReference type="InterPro" id="IPR028939">
    <property type="entry name" value="P5C_Rdtase_cat_N"/>
</dbReference>
<dbReference type="EMBL" id="LHXX01000007">
    <property type="protein sequence ID" value="KXB02684.1"/>
    <property type="molecule type" value="Genomic_DNA"/>
</dbReference>
<feature type="domain" description="Pyrroline-5-carboxylate reductase catalytic N-terminal" evidence="1">
    <location>
        <begin position="126"/>
        <end position="203"/>
    </location>
</feature>
<dbReference type="Pfam" id="PF09176">
    <property type="entry name" value="Mpt_N"/>
    <property type="match status" value="1"/>
</dbReference>
<sequence>MRKKILFFFDTDERASPFDISMAYDAGFDVVVPYSSVTAESAKGLVQDAIFPRGPEGVKHTSFFLGGADVQEVSKMLEVTKESMFGPFQASIIVDPRGANTTASALVAKVEAGLAELGEGGLKDKKVAIIAGTGPVGRVAAELCANSGAKAFITSRREEKAKKIAAEISERCETEVGGLQASNDEETLEAVKDADVILSTAKLGIRTISKEVLEQLDDRVRVVGDVNAVQPTGVEGLDPNDDMKEFMENTYGIGALAAGNLKSKVELELLTQAKEADKGVFDHRNAFEIAKDKLK</sequence>
<dbReference type="InterPro" id="IPR015259">
    <property type="entry name" value="Methyl-teptahyd_DH_N"/>
</dbReference>
<protein>
    <recommendedName>
        <fullName evidence="5">Methylene-tetrahydromethanopterin dehydrogenase N-terminal domain-containing protein</fullName>
    </recommendedName>
</protein>
<name>A0A133V8C0_9EURY</name>
<dbReference type="Proteomes" id="UP000070400">
    <property type="component" value="Unassembled WGS sequence"/>
</dbReference>
<proteinExistence type="predicted"/>
<dbReference type="Pfam" id="PF03807">
    <property type="entry name" value="F420_oxidored"/>
    <property type="match status" value="1"/>
</dbReference>
<evidence type="ECO:0000259" key="2">
    <source>
        <dbReference type="Pfam" id="PF09176"/>
    </source>
</evidence>
<feature type="domain" description="Methylene-tetrahydromethanopterin dehydrogenase N-terminal" evidence="2">
    <location>
        <begin position="17"/>
        <end position="96"/>
    </location>
</feature>
<dbReference type="Gene3D" id="3.40.50.720">
    <property type="entry name" value="NAD(P)-binding Rossmann-like Domain"/>
    <property type="match status" value="1"/>
</dbReference>
<organism evidence="3 4">
    <name type="scientific">candidate division MSBL1 archaeon SCGC-AAA261D19</name>
    <dbReference type="NCBI Taxonomy" id="1698273"/>
    <lineage>
        <taxon>Archaea</taxon>
        <taxon>Methanobacteriati</taxon>
        <taxon>Methanobacteriota</taxon>
        <taxon>candidate division MSBL1</taxon>
    </lineage>
</organism>
<evidence type="ECO:0000313" key="4">
    <source>
        <dbReference type="Proteomes" id="UP000070400"/>
    </source>
</evidence>
<dbReference type="AlphaFoldDB" id="A0A133V8C0"/>
<gene>
    <name evidence="3" type="ORF">AKJ43_00915</name>
</gene>
<dbReference type="SUPFAM" id="SSF51735">
    <property type="entry name" value="NAD(P)-binding Rossmann-fold domains"/>
    <property type="match status" value="1"/>
</dbReference>
<dbReference type="InterPro" id="IPR046346">
    <property type="entry name" value="Aminoacid_DH-like_N_sf"/>
</dbReference>
<evidence type="ECO:0008006" key="5">
    <source>
        <dbReference type="Google" id="ProtNLM"/>
    </source>
</evidence>
<evidence type="ECO:0000259" key="1">
    <source>
        <dbReference type="Pfam" id="PF03807"/>
    </source>
</evidence>
<comment type="caution">
    <text evidence="3">The sequence shown here is derived from an EMBL/GenBank/DDBJ whole genome shotgun (WGS) entry which is preliminary data.</text>
</comment>
<accession>A0A133V8C0</accession>
<dbReference type="InterPro" id="IPR036291">
    <property type="entry name" value="NAD(P)-bd_dom_sf"/>
</dbReference>
<evidence type="ECO:0000313" key="3">
    <source>
        <dbReference type="EMBL" id="KXB02684.1"/>
    </source>
</evidence>
<dbReference type="SUPFAM" id="SSF53223">
    <property type="entry name" value="Aminoacid dehydrogenase-like, N-terminal domain"/>
    <property type="match status" value="1"/>
</dbReference>